<comment type="similarity">
    <text evidence="1">Belongs to the enoyl-CoA hydratase/isomerase family.</text>
</comment>
<dbReference type="Proteomes" id="UP000577386">
    <property type="component" value="Unassembled WGS sequence"/>
</dbReference>
<reference evidence="4 5" key="1">
    <citation type="submission" date="2020-08" db="EMBL/GenBank/DDBJ databases">
        <title>Sequencing the genomes of 1000 actinobacteria strains.</title>
        <authorList>
            <person name="Klenk H.-P."/>
        </authorList>
    </citation>
    <scope>NUCLEOTIDE SEQUENCE [LARGE SCALE GENOMIC DNA]</scope>
    <source>
        <strain evidence="4 5">DSM 41827</strain>
    </source>
</reference>
<dbReference type="InterPro" id="IPR001753">
    <property type="entry name" value="Enoyl-CoA_hydra/iso"/>
</dbReference>
<comment type="caution">
    <text evidence="4">The sequence shown here is derived from an EMBL/GenBank/DDBJ whole genome shotgun (WGS) entry which is preliminary data.</text>
</comment>
<keyword evidence="2" id="KW-0443">Lipid metabolism</keyword>
<gene>
    <name evidence="4" type="ORF">HDA42_005739</name>
</gene>
<dbReference type="GO" id="GO:0006635">
    <property type="term" value="P:fatty acid beta-oxidation"/>
    <property type="evidence" value="ECO:0007669"/>
    <property type="project" value="TreeGrafter"/>
</dbReference>
<evidence type="ECO:0000256" key="1">
    <source>
        <dbReference type="ARBA" id="ARBA00005254"/>
    </source>
</evidence>
<dbReference type="PANTHER" id="PTHR11941:SF169">
    <property type="entry name" value="(7AS)-7A-METHYL-1,5-DIOXO-2,3,5,6,7,7A-HEXAHYDRO-1H-INDENE-CARBOXYL-COA HYDROLASE"/>
    <property type="match status" value="1"/>
</dbReference>
<dbReference type="Gene3D" id="3.90.226.10">
    <property type="entry name" value="2-enoyl-CoA Hydratase, Chain A, domain 1"/>
    <property type="match status" value="1"/>
</dbReference>
<name>A0A7W3NTM3_STRMR</name>
<dbReference type="PANTHER" id="PTHR11941">
    <property type="entry name" value="ENOYL-COA HYDRATASE-RELATED"/>
    <property type="match status" value="1"/>
</dbReference>
<evidence type="ECO:0000256" key="3">
    <source>
        <dbReference type="ARBA" id="ARBA00023239"/>
    </source>
</evidence>
<evidence type="ECO:0000256" key="2">
    <source>
        <dbReference type="ARBA" id="ARBA00023098"/>
    </source>
</evidence>
<keyword evidence="3" id="KW-0456">Lyase</keyword>
<proteinExistence type="inferred from homology"/>
<dbReference type="GeneID" id="93977027"/>
<evidence type="ECO:0000313" key="4">
    <source>
        <dbReference type="EMBL" id="MBA9056561.1"/>
    </source>
</evidence>
<organism evidence="4 5">
    <name type="scientific">Streptomyces murinus</name>
    <dbReference type="NCBI Taxonomy" id="33900"/>
    <lineage>
        <taxon>Bacteria</taxon>
        <taxon>Bacillati</taxon>
        <taxon>Actinomycetota</taxon>
        <taxon>Actinomycetes</taxon>
        <taxon>Kitasatosporales</taxon>
        <taxon>Streptomycetaceae</taxon>
        <taxon>Streptomyces</taxon>
    </lineage>
</organism>
<evidence type="ECO:0000313" key="5">
    <source>
        <dbReference type="Proteomes" id="UP000577386"/>
    </source>
</evidence>
<dbReference type="GO" id="GO:0016829">
    <property type="term" value="F:lyase activity"/>
    <property type="evidence" value="ECO:0007669"/>
    <property type="project" value="UniProtKB-KW"/>
</dbReference>
<accession>A0A7W3NTM3</accession>
<dbReference type="RefSeq" id="WP_259408752.1">
    <property type="nucleotide sequence ID" value="NZ_BAAAHW010000001.1"/>
</dbReference>
<keyword evidence="5" id="KW-1185">Reference proteome</keyword>
<dbReference type="CDD" id="cd06558">
    <property type="entry name" value="crotonase-like"/>
    <property type="match status" value="1"/>
</dbReference>
<dbReference type="Pfam" id="PF00378">
    <property type="entry name" value="ECH_1"/>
    <property type="match status" value="1"/>
</dbReference>
<dbReference type="EMBL" id="JACJIJ010000002">
    <property type="protein sequence ID" value="MBA9056561.1"/>
    <property type="molecule type" value="Genomic_DNA"/>
</dbReference>
<dbReference type="SUPFAM" id="SSF52096">
    <property type="entry name" value="ClpP/crotonase"/>
    <property type="match status" value="1"/>
</dbReference>
<dbReference type="InterPro" id="IPR029045">
    <property type="entry name" value="ClpP/crotonase-like_dom_sf"/>
</dbReference>
<protein>
    <submittedName>
        <fullName evidence="4">Enoyl-CoA hydratase/carnithine racemase</fullName>
    </submittedName>
</protein>
<dbReference type="AlphaFoldDB" id="A0A7W3NTM3"/>
<sequence>MTRTSGSAPRPGRATARSRSARILGSGFELAPACDIVVVAEHAVFALPKVERCLVAGVGGMFRTASRLPFNAAMDHLLTHREFSAQRGYELGLASEVVPA</sequence>